<organism evidence="1 2">
    <name type="scientific">Pricia mediterranea</name>
    <dbReference type="NCBI Taxonomy" id="3076079"/>
    <lineage>
        <taxon>Bacteria</taxon>
        <taxon>Pseudomonadati</taxon>
        <taxon>Bacteroidota</taxon>
        <taxon>Flavobacteriia</taxon>
        <taxon>Flavobacteriales</taxon>
        <taxon>Flavobacteriaceae</taxon>
        <taxon>Pricia</taxon>
    </lineage>
</organism>
<comment type="caution">
    <text evidence="1">The sequence shown here is derived from an EMBL/GenBank/DDBJ whole genome shotgun (WGS) entry which is preliminary data.</text>
</comment>
<accession>A0ABU3L8D1</accession>
<gene>
    <name evidence="1" type="ORF">RQM65_12445</name>
</gene>
<dbReference type="Gene3D" id="2.60.120.10">
    <property type="entry name" value="Jelly Rolls"/>
    <property type="match status" value="1"/>
</dbReference>
<dbReference type="EMBL" id="JAVTTP010000001">
    <property type="protein sequence ID" value="MDT7829478.1"/>
    <property type="molecule type" value="Genomic_DNA"/>
</dbReference>
<name>A0ABU3L8D1_9FLAO</name>
<evidence type="ECO:0000313" key="1">
    <source>
        <dbReference type="EMBL" id="MDT7829478.1"/>
    </source>
</evidence>
<evidence type="ECO:0000313" key="2">
    <source>
        <dbReference type="Proteomes" id="UP001250656"/>
    </source>
</evidence>
<dbReference type="InterPro" id="IPR011051">
    <property type="entry name" value="RmlC_Cupin_sf"/>
</dbReference>
<reference evidence="1 2" key="1">
    <citation type="submission" date="2023-09" db="EMBL/GenBank/DDBJ databases">
        <title>Novel taxa isolated from Blanes Bay.</title>
        <authorList>
            <person name="Rey-Velasco X."/>
            <person name="Lucena T."/>
        </authorList>
    </citation>
    <scope>NUCLEOTIDE SEQUENCE [LARGE SCALE GENOMIC DNA]</scope>
    <source>
        <strain evidence="1 2">S334</strain>
    </source>
</reference>
<dbReference type="SUPFAM" id="SSF51182">
    <property type="entry name" value="RmlC-like cupins"/>
    <property type="match status" value="1"/>
</dbReference>
<sequence length="115" mass="12685">MKIASLSNNIEYHESRPTIQVLLESESGKELRIAFKEGQVMKRHRTPFPIVVEIFDGCIDFGVNGDVHTLKKGDLIALDGGVPHDLTATVDSIVRLSLNRGDTAKRVEDVAKTSQ</sequence>
<protein>
    <submittedName>
        <fullName evidence="1">Cupin</fullName>
    </submittedName>
</protein>
<dbReference type="InterPro" id="IPR014710">
    <property type="entry name" value="RmlC-like_jellyroll"/>
</dbReference>
<proteinExistence type="predicted"/>
<dbReference type="RefSeq" id="WP_314015427.1">
    <property type="nucleotide sequence ID" value="NZ_JAVTTP010000001.1"/>
</dbReference>
<keyword evidence="2" id="KW-1185">Reference proteome</keyword>
<dbReference type="Proteomes" id="UP001250656">
    <property type="component" value="Unassembled WGS sequence"/>
</dbReference>